<sequence precursor="true">MSHRHTLAVLALVLPLAACGGAVDDDNSEGMGTQPENEVEVTSTIGRPEQHFEVQEVAPATSTEIQGQSVDDPAMELSYKWQGTSYAPGGGTVVVVAVTNKSEAPLPADALRTELRYNSGGGNMQTAKPIDSEKAGIDIVGLDRPLGPLATVNVKYAFDVSSGSLWDAEFTIGNVTFDGNLNN</sequence>
<reference evidence="2 3" key="1">
    <citation type="submission" date="2016-12" db="EMBL/GenBank/DDBJ databases">
        <authorList>
            <person name="Song W.-J."/>
            <person name="Kurnit D.M."/>
        </authorList>
    </citation>
    <scope>NUCLEOTIDE SEQUENCE [LARGE SCALE GENOMIC DNA]</scope>
    <source>
        <strain evidence="2 3">DSM 30827</strain>
    </source>
</reference>
<evidence type="ECO:0000313" key="2">
    <source>
        <dbReference type="EMBL" id="AQQ15845.1"/>
    </source>
</evidence>
<dbReference type="KEGG" id="cgv:CGLAU_09470"/>
<evidence type="ECO:0000256" key="1">
    <source>
        <dbReference type="SAM" id="SignalP"/>
    </source>
</evidence>
<gene>
    <name evidence="2" type="ORF">CGLAU_09470</name>
</gene>
<proteinExistence type="predicted"/>
<accession>A0A1Q2HYB6</accession>
<evidence type="ECO:0000313" key="3">
    <source>
        <dbReference type="Proteomes" id="UP000217209"/>
    </source>
</evidence>
<evidence type="ECO:0008006" key="4">
    <source>
        <dbReference type="Google" id="ProtNLM"/>
    </source>
</evidence>
<keyword evidence="3" id="KW-1185">Reference proteome</keyword>
<protein>
    <recommendedName>
        <fullName evidence="4">DUF4352 domain-containing protein</fullName>
    </recommendedName>
</protein>
<dbReference type="AlphaFoldDB" id="A0A1Q2HYB6"/>
<dbReference type="Proteomes" id="UP000217209">
    <property type="component" value="Chromosome"/>
</dbReference>
<organism evidence="2 3">
    <name type="scientific">Corynebacterium glaucum</name>
    <dbReference type="NCBI Taxonomy" id="187491"/>
    <lineage>
        <taxon>Bacteria</taxon>
        <taxon>Bacillati</taxon>
        <taxon>Actinomycetota</taxon>
        <taxon>Actinomycetes</taxon>
        <taxon>Mycobacteriales</taxon>
        <taxon>Corynebacteriaceae</taxon>
        <taxon>Corynebacterium</taxon>
    </lineage>
</organism>
<name>A0A1Q2HYB6_9CORY</name>
<dbReference type="EMBL" id="CP019688">
    <property type="protein sequence ID" value="AQQ15845.1"/>
    <property type="molecule type" value="Genomic_DNA"/>
</dbReference>
<dbReference type="RefSeq" id="WP_095660473.1">
    <property type="nucleotide sequence ID" value="NZ_BAAAKB010000032.1"/>
</dbReference>
<keyword evidence="1" id="KW-0732">Signal</keyword>
<feature type="chain" id="PRO_5012253278" description="DUF4352 domain-containing protein" evidence="1">
    <location>
        <begin position="25"/>
        <end position="183"/>
    </location>
</feature>
<feature type="signal peptide" evidence="1">
    <location>
        <begin position="1"/>
        <end position="24"/>
    </location>
</feature>
<dbReference type="OrthoDB" id="4419866at2"/>